<evidence type="ECO:0000256" key="1">
    <source>
        <dbReference type="SAM" id="Coils"/>
    </source>
</evidence>
<organism evidence="2 3">
    <name type="scientific">Laccaria amethystina LaAM-08-1</name>
    <dbReference type="NCBI Taxonomy" id="1095629"/>
    <lineage>
        <taxon>Eukaryota</taxon>
        <taxon>Fungi</taxon>
        <taxon>Dikarya</taxon>
        <taxon>Basidiomycota</taxon>
        <taxon>Agaricomycotina</taxon>
        <taxon>Agaricomycetes</taxon>
        <taxon>Agaricomycetidae</taxon>
        <taxon>Agaricales</taxon>
        <taxon>Agaricineae</taxon>
        <taxon>Hydnangiaceae</taxon>
        <taxon>Laccaria</taxon>
    </lineage>
</organism>
<protein>
    <recommendedName>
        <fullName evidence="4">F-box domain-containing protein</fullName>
    </recommendedName>
</protein>
<dbReference type="InterPro" id="IPR032675">
    <property type="entry name" value="LRR_dom_sf"/>
</dbReference>
<gene>
    <name evidence="2" type="ORF">K443DRAFT_133890</name>
</gene>
<proteinExistence type="predicted"/>
<sequence length="671" mass="75277">MFLVLPFGIQGCSGRPVSITNHGVEFALKGSEMQVLSQLLTVLSPNCTQAQNQLLEMDKSPYASYLHTNYSPTASEIPEIKNFLTKPLARLTSMEAEIDRLNSIVEKLYDEHRALNAEIEAHRALLSPLRQVPLDIMEEIFTHCLPTDRSVIMSTREAPLLLGRVCSEWRSITLSTPRLWASLHIPPPAPSSLVEEDPEIVLEIEKRCNGVEEWILRSGECPLSISLHTPSPRYHSKVSSEFKMLPFVEVLKQILPSTKRWKNFSFRAPNNSLTHFQKIAEGDVPMLESLEITLTSATFLRLLVATTFMDTSGLLSAPKLRKLSLTCFRENIFSLPVRWSQLTHLTLDSEGSTPLFRTPSRLTYSQVARVLKNCLLLVGCSLRLGNAQCEYVWAAQLDFSASPIESTFILPLLQKFCLVRSDKPDEVFLKYLDLPVLRHLEMSFEIGWARGIWIPPENGRSNFVGLLAQHGNKLKHLALDISSLTQDDLICCLHSVPHVNHLHLINSATDSILDEVTDRLGPSGGNPDCFCPMLEEFRCKGSVGASFSEAQLLSFVEKRCVPGQGAALKRVDVTLHRNKPKDLQGFLISLDSRIECGPYLRSEELDDAAVDARIFVKSERGEGFTMTVVDIQYAQTKPDTFFSGLEGLDWGERDHRSSSSESHSQSFIFRV</sequence>
<dbReference type="HOGENOM" id="CLU_018544_12_0_1"/>
<reference evidence="2 3" key="1">
    <citation type="submission" date="2014-04" db="EMBL/GenBank/DDBJ databases">
        <authorList>
            <consortium name="DOE Joint Genome Institute"/>
            <person name="Kuo A."/>
            <person name="Kohler A."/>
            <person name="Nagy L.G."/>
            <person name="Floudas D."/>
            <person name="Copeland A."/>
            <person name="Barry K.W."/>
            <person name="Cichocki N."/>
            <person name="Veneault-Fourrey C."/>
            <person name="LaButti K."/>
            <person name="Lindquist E.A."/>
            <person name="Lipzen A."/>
            <person name="Lundell T."/>
            <person name="Morin E."/>
            <person name="Murat C."/>
            <person name="Sun H."/>
            <person name="Tunlid A."/>
            <person name="Henrissat B."/>
            <person name="Grigoriev I.V."/>
            <person name="Hibbett D.S."/>
            <person name="Martin F."/>
            <person name="Nordberg H.P."/>
            <person name="Cantor M.N."/>
            <person name="Hua S.X."/>
        </authorList>
    </citation>
    <scope>NUCLEOTIDE SEQUENCE [LARGE SCALE GENOMIC DNA]</scope>
    <source>
        <strain evidence="2 3">LaAM-08-1</strain>
    </source>
</reference>
<dbReference type="STRING" id="1095629.A0A0C9XHX6"/>
<dbReference type="EMBL" id="KN838698">
    <property type="protein sequence ID" value="KIJ97256.1"/>
    <property type="molecule type" value="Genomic_DNA"/>
</dbReference>
<dbReference type="Proteomes" id="UP000054477">
    <property type="component" value="Unassembled WGS sequence"/>
</dbReference>
<keyword evidence="3" id="KW-1185">Reference proteome</keyword>
<evidence type="ECO:0008006" key="4">
    <source>
        <dbReference type="Google" id="ProtNLM"/>
    </source>
</evidence>
<dbReference type="AlphaFoldDB" id="A0A0C9XHX6"/>
<name>A0A0C9XHX6_9AGAR</name>
<dbReference type="Gene3D" id="3.80.10.10">
    <property type="entry name" value="Ribonuclease Inhibitor"/>
    <property type="match status" value="1"/>
</dbReference>
<keyword evidence="1" id="KW-0175">Coiled coil</keyword>
<dbReference type="OrthoDB" id="3051815at2759"/>
<evidence type="ECO:0000313" key="2">
    <source>
        <dbReference type="EMBL" id="KIJ97256.1"/>
    </source>
</evidence>
<feature type="coiled-coil region" evidence="1">
    <location>
        <begin position="91"/>
        <end position="125"/>
    </location>
</feature>
<reference evidence="3" key="2">
    <citation type="submission" date="2015-01" db="EMBL/GenBank/DDBJ databases">
        <title>Evolutionary Origins and Diversification of the Mycorrhizal Mutualists.</title>
        <authorList>
            <consortium name="DOE Joint Genome Institute"/>
            <consortium name="Mycorrhizal Genomics Consortium"/>
            <person name="Kohler A."/>
            <person name="Kuo A."/>
            <person name="Nagy L.G."/>
            <person name="Floudas D."/>
            <person name="Copeland A."/>
            <person name="Barry K.W."/>
            <person name="Cichocki N."/>
            <person name="Veneault-Fourrey C."/>
            <person name="LaButti K."/>
            <person name="Lindquist E.A."/>
            <person name="Lipzen A."/>
            <person name="Lundell T."/>
            <person name="Morin E."/>
            <person name="Murat C."/>
            <person name="Riley R."/>
            <person name="Ohm R."/>
            <person name="Sun H."/>
            <person name="Tunlid A."/>
            <person name="Henrissat B."/>
            <person name="Grigoriev I.V."/>
            <person name="Hibbett D.S."/>
            <person name="Martin F."/>
        </authorList>
    </citation>
    <scope>NUCLEOTIDE SEQUENCE [LARGE SCALE GENOMIC DNA]</scope>
    <source>
        <strain evidence="3">LaAM-08-1</strain>
    </source>
</reference>
<accession>A0A0C9XHX6</accession>
<evidence type="ECO:0000313" key="3">
    <source>
        <dbReference type="Proteomes" id="UP000054477"/>
    </source>
</evidence>